<dbReference type="Proteomes" id="UP001500866">
    <property type="component" value="Unassembled WGS sequence"/>
</dbReference>
<gene>
    <name evidence="1" type="ORF">GCM10009001_30740</name>
</gene>
<proteinExistence type="predicted"/>
<protein>
    <submittedName>
        <fullName evidence="1">Uncharacterized protein</fullName>
    </submittedName>
</protein>
<dbReference type="EMBL" id="BAAADS010000025">
    <property type="protein sequence ID" value="GAA0611349.1"/>
    <property type="molecule type" value="Genomic_DNA"/>
</dbReference>
<dbReference type="RefSeq" id="WP_343815073.1">
    <property type="nucleotide sequence ID" value="NZ_BAAADS010000025.1"/>
</dbReference>
<keyword evidence="2" id="KW-1185">Reference proteome</keyword>
<organism evidence="1 2">
    <name type="scientific">Virgibacillus siamensis</name>
    <dbReference type="NCBI Taxonomy" id="480071"/>
    <lineage>
        <taxon>Bacteria</taxon>
        <taxon>Bacillati</taxon>
        <taxon>Bacillota</taxon>
        <taxon>Bacilli</taxon>
        <taxon>Bacillales</taxon>
        <taxon>Bacillaceae</taxon>
        <taxon>Virgibacillus</taxon>
    </lineage>
</organism>
<evidence type="ECO:0000313" key="2">
    <source>
        <dbReference type="Proteomes" id="UP001500866"/>
    </source>
</evidence>
<evidence type="ECO:0000313" key="1">
    <source>
        <dbReference type="EMBL" id="GAA0611349.1"/>
    </source>
</evidence>
<sequence>MEPSKMGPMQSLRVLFPDLYQFVVNHLEETHNIHPYDVQAHALKDQNGYQLIFHFGEGYAHEESKFFTLDSIKNMDAEIKEFTKTVGEKCKEVMIADYFKMMKM</sequence>
<comment type="caution">
    <text evidence="1">The sequence shown here is derived from an EMBL/GenBank/DDBJ whole genome shotgun (WGS) entry which is preliminary data.</text>
</comment>
<accession>A0ABN1GGZ3</accession>
<reference evidence="1 2" key="1">
    <citation type="journal article" date="2019" name="Int. J. Syst. Evol. Microbiol.">
        <title>The Global Catalogue of Microorganisms (GCM) 10K type strain sequencing project: providing services to taxonomists for standard genome sequencing and annotation.</title>
        <authorList>
            <consortium name="The Broad Institute Genomics Platform"/>
            <consortium name="The Broad Institute Genome Sequencing Center for Infectious Disease"/>
            <person name="Wu L."/>
            <person name="Ma J."/>
        </authorList>
    </citation>
    <scope>NUCLEOTIDE SEQUENCE [LARGE SCALE GENOMIC DNA]</scope>
    <source>
        <strain evidence="1 2">JCM 15395</strain>
    </source>
</reference>
<name>A0ABN1GGZ3_9BACI</name>